<evidence type="ECO:0000256" key="7">
    <source>
        <dbReference type="ARBA" id="ARBA00023136"/>
    </source>
</evidence>
<dbReference type="Pfam" id="PF00231">
    <property type="entry name" value="ATP-synt"/>
    <property type="match status" value="1"/>
</dbReference>
<name>A0A939IIZ2_CLOAM</name>
<evidence type="ECO:0000256" key="1">
    <source>
        <dbReference type="ARBA" id="ARBA00003456"/>
    </source>
</evidence>
<dbReference type="Gene3D" id="1.10.287.80">
    <property type="entry name" value="ATP synthase, gamma subunit, helix hairpin domain"/>
    <property type="match status" value="1"/>
</dbReference>
<dbReference type="AlphaFoldDB" id="A0A939IIZ2"/>
<protein>
    <recommendedName>
        <fullName evidence="10">ATP synthase gamma chain</fullName>
    </recommendedName>
    <alternativeName>
        <fullName evidence="10">ATP synthase F1 sector gamma subunit</fullName>
    </alternativeName>
    <alternativeName>
        <fullName evidence="10">F-ATPase gamma subunit</fullName>
    </alternativeName>
</protein>
<sequence length="288" mass="32652">MASSNMQDIKRRMKSVTSIEHVTNAMKLVSAAKLRKAKATFEKTTEYFHYITDSIDEIFNNTKSVPKQYLRGSREIKKTCYIIITSCRGFCGGFNSNIIKRSEAEMGGDREKAVIVAIGSRGNEYFGKRGYNILSEYCAPPEDISFLETREISDSIIDLYNAGEIDEVVLIYTTFINSLQQEAKTVTLLPIDPREDREIMKNSKQVEYEPSVEEVFNYLIPKYVEIMVYGAIVESATCEHAARRMAMENATDNARDMLGKLSLYYNRARQSAITNEIIEIVAGSEAQQ</sequence>
<evidence type="ECO:0000256" key="8">
    <source>
        <dbReference type="ARBA" id="ARBA00023196"/>
    </source>
</evidence>
<keyword evidence="12" id="KW-1185">Reference proteome</keyword>
<evidence type="ECO:0000313" key="11">
    <source>
        <dbReference type="EMBL" id="MBN7773068.1"/>
    </source>
</evidence>
<evidence type="ECO:0000256" key="4">
    <source>
        <dbReference type="ARBA" id="ARBA00022448"/>
    </source>
</evidence>
<comment type="subunit">
    <text evidence="10">F-type ATPases have 2 components, CF(1) - the catalytic core - and CF(0) - the membrane proton channel. CF(1) has five subunits: alpha(3), beta(3), gamma(1), delta(1), epsilon(1). CF(0) has three main subunits: a, b and c.</text>
</comment>
<evidence type="ECO:0000256" key="5">
    <source>
        <dbReference type="ARBA" id="ARBA00022781"/>
    </source>
</evidence>
<evidence type="ECO:0000256" key="3">
    <source>
        <dbReference type="ARBA" id="ARBA00007681"/>
    </source>
</evidence>
<dbReference type="InterPro" id="IPR035968">
    <property type="entry name" value="ATP_synth_F1_ATPase_gsu"/>
</dbReference>
<keyword evidence="8 10" id="KW-0139">CF(1)</keyword>
<dbReference type="GO" id="GO:0046933">
    <property type="term" value="F:proton-transporting ATP synthase activity, rotational mechanism"/>
    <property type="evidence" value="ECO:0007669"/>
    <property type="project" value="UniProtKB-UniRule"/>
</dbReference>
<dbReference type="PANTHER" id="PTHR11693:SF22">
    <property type="entry name" value="ATP SYNTHASE SUBUNIT GAMMA, MITOCHONDRIAL"/>
    <property type="match status" value="1"/>
</dbReference>
<dbReference type="SUPFAM" id="SSF52943">
    <property type="entry name" value="ATP synthase (F1-ATPase), gamma subunit"/>
    <property type="match status" value="1"/>
</dbReference>
<keyword evidence="7 10" id="KW-0472">Membrane</keyword>
<dbReference type="PANTHER" id="PTHR11693">
    <property type="entry name" value="ATP SYNTHASE GAMMA CHAIN"/>
    <property type="match status" value="1"/>
</dbReference>
<proteinExistence type="inferred from homology"/>
<comment type="subcellular location">
    <subcellularLocation>
        <location evidence="10">Cell membrane</location>
        <topology evidence="10">Peripheral membrane protein</topology>
    </subcellularLocation>
    <subcellularLocation>
        <location evidence="2">Membrane</location>
        <topology evidence="2">Peripheral membrane protein</topology>
    </subcellularLocation>
</comment>
<dbReference type="GO" id="GO:0005524">
    <property type="term" value="F:ATP binding"/>
    <property type="evidence" value="ECO:0007669"/>
    <property type="project" value="UniProtKB-UniRule"/>
</dbReference>
<evidence type="ECO:0000256" key="9">
    <source>
        <dbReference type="ARBA" id="ARBA00023310"/>
    </source>
</evidence>
<dbReference type="Proteomes" id="UP000664545">
    <property type="component" value="Unassembled WGS sequence"/>
</dbReference>
<dbReference type="HAMAP" id="MF_00815">
    <property type="entry name" value="ATP_synth_gamma_bact"/>
    <property type="match status" value="1"/>
</dbReference>
<evidence type="ECO:0000256" key="6">
    <source>
        <dbReference type="ARBA" id="ARBA00023065"/>
    </source>
</evidence>
<dbReference type="GO" id="GO:0042777">
    <property type="term" value="P:proton motive force-driven plasma membrane ATP synthesis"/>
    <property type="evidence" value="ECO:0007669"/>
    <property type="project" value="UniProtKB-UniRule"/>
</dbReference>
<reference evidence="11" key="1">
    <citation type="submission" date="2021-02" db="EMBL/GenBank/DDBJ databases">
        <title>Abyssanaerobacter marinus gen.nov., sp., nov, anaerobic bacterium isolated from the Onnuri vent field of Indian Ocean and suggestion of Mogibacteriaceae fam. nov., and proposal of reclassification of ambiguous this family's genus member.</title>
        <authorList>
            <person name="Kim Y.J."/>
            <person name="Yang J.-A."/>
        </authorList>
    </citation>
    <scope>NUCLEOTIDE SEQUENCE</scope>
    <source>
        <strain evidence="11">DSM 2634</strain>
    </source>
</reference>
<keyword evidence="4 10" id="KW-0813">Transport</keyword>
<keyword evidence="5 10" id="KW-0375">Hydrogen ion transport</keyword>
<dbReference type="PRINTS" id="PR00126">
    <property type="entry name" value="ATPASEGAMMA"/>
</dbReference>
<dbReference type="InterPro" id="IPR000131">
    <property type="entry name" value="ATP_synth_F1_gsu"/>
</dbReference>
<accession>A0A939IIZ2</accession>
<dbReference type="Gene3D" id="3.40.1380.10">
    <property type="match status" value="1"/>
</dbReference>
<dbReference type="GO" id="GO:0005886">
    <property type="term" value="C:plasma membrane"/>
    <property type="evidence" value="ECO:0007669"/>
    <property type="project" value="UniProtKB-SubCell"/>
</dbReference>
<comment type="caution">
    <text evidence="11">The sequence shown here is derived from an EMBL/GenBank/DDBJ whole genome shotgun (WGS) entry which is preliminary data.</text>
</comment>
<keyword evidence="9 10" id="KW-0066">ATP synthesis</keyword>
<evidence type="ECO:0000313" key="12">
    <source>
        <dbReference type="Proteomes" id="UP000664545"/>
    </source>
</evidence>
<organism evidence="11 12">
    <name type="scientific">Clostridium aminobutyricum</name>
    <dbReference type="NCBI Taxonomy" id="33953"/>
    <lineage>
        <taxon>Bacteria</taxon>
        <taxon>Bacillati</taxon>
        <taxon>Bacillota</taxon>
        <taxon>Clostridia</taxon>
        <taxon>Eubacteriales</taxon>
        <taxon>Clostridiaceae</taxon>
        <taxon>Clostridium</taxon>
    </lineage>
</organism>
<comment type="similarity">
    <text evidence="3 10">Belongs to the ATPase gamma chain family.</text>
</comment>
<gene>
    <name evidence="10 11" type="primary">atpG</name>
    <name evidence="11" type="ORF">JYB65_06820</name>
</gene>
<evidence type="ECO:0000256" key="10">
    <source>
        <dbReference type="HAMAP-Rule" id="MF_00815"/>
    </source>
</evidence>
<keyword evidence="10" id="KW-1003">Cell membrane</keyword>
<dbReference type="GO" id="GO:0045259">
    <property type="term" value="C:proton-transporting ATP synthase complex"/>
    <property type="evidence" value="ECO:0007669"/>
    <property type="project" value="UniProtKB-KW"/>
</dbReference>
<dbReference type="RefSeq" id="WP_206581910.1">
    <property type="nucleotide sequence ID" value="NZ_JAFJZZ010000002.1"/>
</dbReference>
<evidence type="ECO:0000256" key="2">
    <source>
        <dbReference type="ARBA" id="ARBA00004170"/>
    </source>
</evidence>
<keyword evidence="6 10" id="KW-0406">Ion transport</keyword>
<dbReference type="CDD" id="cd12151">
    <property type="entry name" value="F1-ATPase_gamma"/>
    <property type="match status" value="1"/>
</dbReference>
<dbReference type="EMBL" id="JAFJZZ010000002">
    <property type="protein sequence ID" value="MBN7773068.1"/>
    <property type="molecule type" value="Genomic_DNA"/>
</dbReference>
<dbReference type="NCBIfam" id="TIGR01146">
    <property type="entry name" value="ATPsyn_F1gamma"/>
    <property type="match status" value="1"/>
</dbReference>
<comment type="function">
    <text evidence="1 10">Produces ATP from ADP in the presence of a proton gradient across the membrane. The gamma chain is believed to be important in regulating ATPase activity and the flow of protons through the CF(0) complex.</text>
</comment>